<organism evidence="2 3">
    <name type="scientific">Streptococcus gallolyticus</name>
    <dbReference type="NCBI Taxonomy" id="315405"/>
    <lineage>
        <taxon>Bacteria</taxon>
        <taxon>Bacillati</taxon>
        <taxon>Bacillota</taxon>
        <taxon>Bacilli</taxon>
        <taxon>Lactobacillales</taxon>
        <taxon>Streptococcaceae</taxon>
        <taxon>Streptococcus</taxon>
    </lineage>
</organism>
<dbReference type="Pfam" id="PF00795">
    <property type="entry name" value="CN_hydrolase"/>
    <property type="match status" value="1"/>
</dbReference>
<dbReference type="Gene3D" id="3.60.110.10">
    <property type="entry name" value="Carbon-nitrogen hydrolase"/>
    <property type="match status" value="1"/>
</dbReference>
<dbReference type="GeneID" id="57921746"/>
<comment type="similarity">
    <text evidence="1">Belongs to the carbon-nitrogen hydrolase superfamily. NIT1/NIT2 family.</text>
</comment>
<proteinExistence type="inferred from homology"/>
<evidence type="ECO:0000313" key="2">
    <source>
        <dbReference type="EMBL" id="CDO18574.1"/>
    </source>
</evidence>
<evidence type="ECO:0000313" key="3">
    <source>
        <dbReference type="Proteomes" id="UP000027584"/>
    </source>
</evidence>
<dbReference type="CDD" id="cd07583">
    <property type="entry name" value="nitrilase_5"/>
    <property type="match status" value="1"/>
</dbReference>
<dbReference type="GO" id="GO:0016787">
    <property type="term" value="F:hydrolase activity"/>
    <property type="evidence" value="ECO:0007669"/>
    <property type="project" value="UniProtKB-KW"/>
</dbReference>
<accession>A0A060RHX2</accession>
<sequence length="260" mass="29344">MKVSLIQMAIREAEPEQNKKKVLELLEKAVHDAPDVIVLPEMWNTGYALKQLADIADINGKETIRDLGNFAKKHHVNLVAGSVATAKENHFFNTTYVFNREGQVIADYDKVHLFGLMVEDEYLQAGNKESVFELDDVKAASVICYDIRFPEWVRTLMSSGAKVLFVVAEWPKERVEQWEILLRARAVENQAFVVAVNRVGDGISDHFSGHSLVIDPLGKIVLQVPDNQEGIFTAELDLTEVEKIRGCIPVFADRKPDLYH</sequence>
<dbReference type="InterPro" id="IPR001110">
    <property type="entry name" value="UPF0012_CS"/>
</dbReference>
<name>A0A060RHX2_9STRE</name>
<evidence type="ECO:0000256" key="1">
    <source>
        <dbReference type="ARBA" id="ARBA00010613"/>
    </source>
</evidence>
<comment type="caution">
    <text evidence="2">The sequence shown here is derived from an EMBL/GenBank/DDBJ whole genome shotgun (WGS) entry which is preliminary data.</text>
</comment>
<dbReference type="InterPro" id="IPR036526">
    <property type="entry name" value="C-N_Hydrolase_sf"/>
</dbReference>
<reference evidence="2 3" key="2">
    <citation type="submission" date="2014-05" db="EMBL/GenBank/DDBJ databases">
        <title>Genome sequence of Streptococcus gallolyticus.</title>
        <authorList>
            <person name="Del Campo R."/>
        </authorList>
    </citation>
    <scope>NUCLEOTIDE SEQUENCE [LARGE SCALE GENOMIC DNA]</scope>
    <source>
        <strain evidence="2 3">LMG17956</strain>
    </source>
</reference>
<dbReference type="Proteomes" id="UP000027584">
    <property type="component" value="Unassembled WGS sequence"/>
</dbReference>
<keyword evidence="2" id="KW-0378">Hydrolase</keyword>
<dbReference type="SUPFAM" id="SSF56317">
    <property type="entry name" value="Carbon-nitrogen hydrolase"/>
    <property type="match status" value="1"/>
</dbReference>
<dbReference type="RefSeq" id="WP_009853785.1">
    <property type="nucleotide sequence ID" value="NZ_CP054015.1"/>
</dbReference>
<dbReference type="InterPro" id="IPR003010">
    <property type="entry name" value="C-N_Hydrolase"/>
</dbReference>
<dbReference type="PROSITE" id="PS50263">
    <property type="entry name" value="CN_HYDROLASE"/>
    <property type="match status" value="1"/>
</dbReference>
<dbReference type="AlphaFoldDB" id="A0A060RHX2"/>
<reference evidence="2 3" key="1">
    <citation type="submission" date="2014-02" db="EMBL/GenBank/DDBJ databases">
        <authorList>
            <person name="Manrique M."/>
        </authorList>
    </citation>
    <scope>NUCLEOTIDE SEQUENCE [LARGE SCALE GENOMIC DNA]</scope>
    <source>
        <strain evidence="2 3">LMG17956</strain>
    </source>
</reference>
<gene>
    <name evidence="2" type="ORF">BN963_SGAL_01774</name>
</gene>
<dbReference type="PROSITE" id="PS01227">
    <property type="entry name" value="UPF0012"/>
    <property type="match status" value="1"/>
</dbReference>
<protein>
    <submittedName>
        <fullName evidence="2">Carbon-nitrogen hydrolase familiy protein</fullName>
    </submittedName>
</protein>
<dbReference type="EMBL" id="CCBC010000198">
    <property type="protein sequence ID" value="CDO18574.1"/>
    <property type="molecule type" value="Genomic_DNA"/>
</dbReference>
<dbReference type="PANTHER" id="PTHR23088">
    <property type="entry name" value="NITRILASE-RELATED"/>
    <property type="match status" value="1"/>
</dbReference>
<dbReference type="PANTHER" id="PTHR23088:SF27">
    <property type="entry name" value="DEAMINATED GLUTATHIONE AMIDASE"/>
    <property type="match status" value="1"/>
</dbReference>